<dbReference type="PANTHER" id="PTHR24020:SF20">
    <property type="entry name" value="PH DOMAIN-CONTAINING PROTEIN"/>
    <property type="match status" value="1"/>
</dbReference>
<keyword evidence="7" id="KW-1133">Transmembrane helix</keyword>
<dbReference type="InterPro" id="IPR050525">
    <property type="entry name" value="ECM_Assembly_Org"/>
</dbReference>
<dbReference type="InterPro" id="IPR036465">
    <property type="entry name" value="vWFA_dom_sf"/>
</dbReference>
<name>A0A6J8AF17_MYTCO</name>
<proteinExistence type="predicted"/>
<evidence type="ECO:0000313" key="9">
    <source>
        <dbReference type="EMBL" id="CAC5367067.1"/>
    </source>
</evidence>
<keyword evidence="7" id="KW-0472">Membrane</keyword>
<dbReference type="SMART" id="SM00327">
    <property type="entry name" value="VWA"/>
    <property type="match status" value="1"/>
</dbReference>
<evidence type="ECO:0000313" key="10">
    <source>
        <dbReference type="Proteomes" id="UP000507470"/>
    </source>
</evidence>
<evidence type="ECO:0000256" key="1">
    <source>
        <dbReference type="ARBA" id="ARBA00004613"/>
    </source>
</evidence>
<keyword evidence="3" id="KW-0732">Signal</keyword>
<keyword evidence="5" id="KW-0325">Glycoprotein</keyword>
<keyword evidence="10" id="KW-1185">Reference proteome</keyword>
<sequence>MVPAELDGEAVIKTLLNAWLWENTGLKSLTEDNTEIVFLGYDETIAEGLPVTVIRYKVKVKSSVTNTKSVRKPSHNTLITFLMTQFGTNQRLLYTGPGPFYKLKDSLKFYVQGPGPVEIQIKHIEEAILSAHNNSCESSGKCEINKETRAVIRMREEYVGDDGLEITEITYYIEILGTVVVPTNYSDVSSDNYTEAFKAAGINTVVYRGQKTLRYRFHYILFIDGRVRTEDEKDFEAVSGKILGITTKFTDEKLENHKIEILEIVVPTNTVMFHLIIIVMIKIKCFERKHKIGYYTGCRDCYAQIVRQEKYLTDKGNEVTALIYYFYFHSLLQVPIDFIPPNNTLMVDNVHVRGVDNSTYTLYTSDVYSRYSYNFSLLLEGEDDIPTKSITDNLQAAFYNYSDSSKTITVVQKTAENLIDDQGDLITDLVFFLMRDGEIIDARTTDKPSLTWLRNWFLMSKVLKQSDKPYMVYNKKDRKIFRINQSWRINIEGFVMMSDMKAIELLLIESVNVTIKNGIIINRIVVKFFIAACKCLAGKMASEAWRVVFFLTDINVNNGNRTEVIKSEFSKPITELLLYQKLPWTGLNGLNYKLYTEYRSQMVLYKTDILICCSLEKFQCLTGKILKLISENFYWNLVYFVMEHGTVLDSRHYHKISVTKNMFKWTNQYEGLYEVVVHRPVTLWKFSYGFHLYTDYSVTSNIKYLKDALLRVWYLKGIVSENCKCLQIDTVHQRLVTDITGSLGGLYVGSWIPSTDYTKFYSTLVEYYKQHYKGKKIHIEGLNKTKEYYTSTGGKNWRLPFILKVDGKTVNPPELNTTKFESMLNFTSTNGKSYKLKTGRHTIDATHIFSFNLNHKVSTTDHDKMKGAVITAWCIEHPEVDPSTVTVDITGQEELVDKTTGKSSWKLLYTLSVNGTKTDKWTTLSLTNSHLSSHLNFTSATGVPYSIVDLKSYISTSSLHHLYFKTFVATTDFKTVAKKLKTSWTAKLKGMGLDNIDIKFIRQRPMVTETGEKIWNWEYVINMNNSVPVNMPLPELSHTSLVAAFKNVTSTIGASLVLVKPSTSNIEYNRMNVTIDHMTQEELVDKVDGHSVWRLVYFVKKEGKYVDSRTSVRLNTTIFHGVAGPRGIYRVLNKVNQVDNSFLPYQWTSSVIVNHRFGTDATKKMSLLLKQMVEEKLHLIEEKTVCNEVPADIQFLLDSSGSVGSPNFKKQKDFVAKFAESFTIGPDNIQIGVTTFSSKVYNKFNMNHYMVKVDLLAAIRNISYNSGKTYTDVALQWVGHNSFTKSAGDRDNAANIVIVMTDGQSNDPNKTKLEANKLSHAGIQVFSIGIGSGVKQTELKNIASDNNNVFSVINFDALDTIQSQLKATTCKVFVVNKTVTEQTITNVSVEVKRQEEYITSTGKKVWKLVYFVKVNGQYVPATSVPGLDIDTLISRLNITGPRGQKYQIVKTDRSMIYNYRKRFSVFFTGKVSETSLTAIQTALLETWNSSSKEYSLCGCLSIANITKENIEEFVDKNGKSYWRVMYFLKKNHTVVKSMTHTGIDLDILKQKVKGIVNLRKEQYEVANVTESELIRTKLAFSFYLSKEIGYKHRAKFEQDIKASWIKKMKGSLTYNNTEVTVNRYTKYIDIAAKKTVWKVDYYLKKDGSLIDPSVTSMLTDLHLNFTDAIGHNYTILHPTNVVDSRMRYKIFINREVRVKDIDKMKSVFVKWWKSWNNIGNNTIVHVDIPEQTQVLNGNKKYIMLSIFVKKEKSYVDSRETKDVNTTLLQSMINFTGVNNAKYTVHTVTKYKRLDTAFSMYLSKAIKRTEVTSVINTIKKTWKEKVFTDSKSNVSVVIGSQDWYLYKSLFKKKVTKLSYYLTVDGKEIHPDQVPVQDLKVPGRISPGPGLYSYNSLFHVDFTLPVLKTDIVNMEKGLKAAWAVFRTDLKQTKTEIVHQEEMVSSSRLSLWRLWYRITSNNTTESPVQEDSVTGSTLQTNLNVTRTGSSMLYGKLLSTTTEAVFEYDNLFSIHFMQRIADLDLTKVEDKLVVLWKKKIGTKVKSVKVLKQEETIAIERSHSDIVWKLSYHITTTDGTTVNSQYDATPSITEYRADVIVSNPLSEPYFMKDVDAVQTYRLTQAFKMMLNRRIYNVDKTKFDSVVKQTLAKKVKASNVSDVKLVVFNEQKVVSTVSNSSKTVWRYNYIVNVSGNILNAAEEGGMTKQHLQREINFTSPRQQRVHTYRSVELSSVSREDTFEDLTGEDTCDQVQLVFKLVLQSQHIQINKTIIQTLLENAWNASKQGYFLRVISTEQSVGDLGIHLTSVLYGVQKIEGAVTPDMEVEPDNKVMKKEAEKQKIQGKPYSAAEYRINTLFTASVRYGNTMTVSDNQNVENMLNHAIANTTKDQLKSIKTHILLKKDYVSSSNTSVKIAKLYFKLEINNTTRKLWDTSLAKLKYKLDNQLDPKVQTDTTSIPQRKVYVLYLKGKVQKTDRLLSALKINWMAVAPNKTVVVKLIDTSIYVDVSWNIVTKVRYIVSINDTDPESIGINPPKYSALNVNLTQCGCSATSLKKHYVYSKTINSTRVGTAISTVWNSFNKGLSSTALSVRVKQQSRRQKRATQQSHKLVDRNGREVTPMEYTVAVEEEEPQPLFVNIPTNDNIKAPLKKAGSEPCLCKPKLAGSLQLDGQTQNADKPKIAEAIKDAFVKENPDVTKPDLDVTVTGINNKAKDKDGNPISEVSYRVGRKSDDVEDLKSPSTAHLQQSLATAGKTLHSRAPKEEDDDKKWTLPLAIALGVLAAIIVITIICCVIHKRRHRKREDLVKREHNVKKNDSYDQEHFSDPAAYENNAYEGRQDFQKSLCNRHINM</sequence>
<gene>
    <name evidence="9" type="ORF">MCOR_7131</name>
</gene>
<feature type="region of interest" description="Disordered" evidence="6">
    <location>
        <begin position="2724"/>
        <end position="2760"/>
    </location>
</feature>
<reference evidence="9 10" key="1">
    <citation type="submission" date="2020-06" db="EMBL/GenBank/DDBJ databases">
        <authorList>
            <person name="Li R."/>
            <person name="Bekaert M."/>
        </authorList>
    </citation>
    <scope>NUCLEOTIDE SEQUENCE [LARGE SCALE GENOMIC DNA]</scope>
    <source>
        <strain evidence="10">wild</strain>
    </source>
</reference>
<keyword evidence="2" id="KW-0964">Secreted</keyword>
<dbReference type="CDD" id="cd01472">
    <property type="entry name" value="vWA_collagen"/>
    <property type="match status" value="1"/>
</dbReference>
<dbReference type="Gene3D" id="3.40.50.410">
    <property type="entry name" value="von Willebrand factor, type A domain"/>
    <property type="match status" value="1"/>
</dbReference>
<evidence type="ECO:0000256" key="5">
    <source>
        <dbReference type="ARBA" id="ARBA00023180"/>
    </source>
</evidence>
<dbReference type="Pfam" id="PF00092">
    <property type="entry name" value="VWA"/>
    <property type="match status" value="1"/>
</dbReference>
<dbReference type="PRINTS" id="PR00453">
    <property type="entry name" value="VWFADOMAIN"/>
</dbReference>
<dbReference type="SUPFAM" id="SSF53300">
    <property type="entry name" value="vWA-like"/>
    <property type="match status" value="1"/>
</dbReference>
<dbReference type="InterPro" id="IPR002035">
    <property type="entry name" value="VWF_A"/>
</dbReference>
<evidence type="ECO:0000256" key="6">
    <source>
        <dbReference type="SAM" id="MobiDB-lite"/>
    </source>
</evidence>
<keyword evidence="7" id="KW-0812">Transmembrane</keyword>
<dbReference type="OrthoDB" id="6135314at2759"/>
<evidence type="ECO:0000256" key="7">
    <source>
        <dbReference type="SAM" id="Phobius"/>
    </source>
</evidence>
<keyword evidence="4" id="KW-0677">Repeat</keyword>
<dbReference type="GO" id="GO:0005576">
    <property type="term" value="C:extracellular region"/>
    <property type="evidence" value="ECO:0007669"/>
    <property type="project" value="UniProtKB-SubCell"/>
</dbReference>
<evidence type="ECO:0000256" key="3">
    <source>
        <dbReference type="ARBA" id="ARBA00022729"/>
    </source>
</evidence>
<accession>A0A6J8AF17</accession>
<dbReference type="FunFam" id="3.40.50.410:FF:000004">
    <property type="entry name" value="collagen alpha-6(VI) chain"/>
    <property type="match status" value="1"/>
</dbReference>
<comment type="subcellular location">
    <subcellularLocation>
        <location evidence="1">Secreted</location>
    </subcellularLocation>
</comment>
<feature type="compositionally biased region" description="Polar residues" evidence="6">
    <location>
        <begin position="2734"/>
        <end position="2745"/>
    </location>
</feature>
<dbReference type="PANTHER" id="PTHR24020">
    <property type="entry name" value="COLLAGEN ALPHA"/>
    <property type="match status" value="1"/>
</dbReference>
<dbReference type="PROSITE" id="PS50234">
    <property type="entry name" value="VWFA"/>
    <property type="match status" value="1"/>
</dbReference>
<evidence type="ECO:0000259" key="8">
    <source>
        <dbReference type="PROSITE" id="PS50234"/>
    </source>
</evidence>
<evidence type="ECO:0000256" key="2">
    <source>
        <dbReference type="ARBA" id="ARBA00022525"/>
    </source>
</evidence>
<evidence type="ECO:0000256" key="4">
    <source>
        <dbReference type="ARBA" id="ARBA00022737"/>
    </source>
</evidence>
<feature type="compositionally biased region" description="Basic and acidic residues" evidence="6">
    <location>
        <begin position="2724"/>
        <end position="2733"/>
    </location>
</feature>
<protein>
    <submittedName>
        <fullName evidence="9">COL6A</fullName>
    </submittedName>
</protein>
<dbReference type="Proteomes" id="UP000507470">
    <property type="component" value="Unassembled WGS sequence"/>
</dbReference>
<dbReference type="EMBL" id="CACVKT020001353">
    <property type="protein sequence ID" value="CAC5367067.1"/>
    <property type="molecule type" value="Genomic_DNA"/>
</dbReference>
<feature type="domain" description="VWFA" evidence="8">
    <location>
        <begin position="1192"/>
        <end position="1365"/>
    </location>
</feature>
<organism evidence="9 10">
    <name type="scientific">Mytilus coruscus</name>
    <name type="common">Sea mussel</name>
    <dbReference type="NCBI Taxonomy" id="42192"/>
    <lineage>
        <taxon>Eukaryota</taxon>
        <taxon>Metazoa</taxon>
        <taxon>Spiralia</taxon>
        <taxon>Lophotrochozoa</taxon>
        <taxon>Mollusca</taxon>
        <taxon>Bivalvia</taxon>
        <taxon>Autobranchia</taxon>
        <taxon>Pteriomorphia</taxon>
        <taxon>Mytilida</taxon>
        <taxon>Mytiloidea</taxon>
        <taxon>Mytilidae</taxon>
        <taxon>Mytilinae</taxon>
        <taxon>Mytilus</taxon>
    </lineage>
</organism>
<feature type="transmembrane region" description="Helical" evidence="7">
    <location>
        <begin position="2765"/>
        <end position="2789"/>
    </location>
</feature>